<dbReference type="Pfam" id="PF17293">
    <property type="entry name" value="Arm-DNA-bind_5"/>
    <property type="match status" value="1"/>
</dbReference>
<dbReference type="InterPro" id="IPR010998">
    <property type="entry name" value="Integrase_recombinase_N"/>
</dbReference>
<dbReference type="PANTHER" id="PTHR30349">
    <property type="entry name" value="PHAGE INTEGRASE-RELATED"/>
    <property type="match status" value="1"/>
</dbReference>
<dbReference type="Pfam" id="PF13102">
    <property type="entry name" value="Phage_int_SAM_5"/>
    <property type="match status" value="1"/>
</dbReference>
<proteinExistence type="inferred from homology"/>
<evidence type="ECO:0000259" key="4">
    <source>
        <dbReference type="PROSITE" id="PS51898"/>
    </source>
</evidence>
<dbReference type="InterPro" id="IPR011010">
    <property type="entry name" value="DNA_brk_join_enz"/>
</dbReference>
<comment type="similarity">
    <text evidence="1">Belongs to the 'phage' integrase family.</text>
</comment>
<evidence type="ECO:0000256" key="3">
    <source>
        <dbReference type="ARBA" id="ARBA00023172"/>
    </source>
</evidence>
<dbReference type="CDD" id="cd01185">
    <property type="entry name" value="INTN1_C_like"/>
    <property type="match status" value="1"/>
</dbReference>
<dbReference type="GO" id="GO:0006310">
    <property type="term" value="P:DNA recombination"/>
    <property type="evidence" value="ECO:0007669"/>
    <property type="project" value="UniProtKB-KW"/>
</dbReference>
<dbReference type="Pfam" id="PF00589">
    <property type="entry name" value="Phage_integrase"/>
    <property type="match status" value="1"/>
</dbReference>
<protein>
    <submittedName>
        <fullName evidence="5">Tyrosine recombinase XerD</fullName>
    </submittedName>
</protein>
<reference evidence="5" key="1">
    <citation type="submission" date="2019-03" db="EMBL/GenBank/DDBJ databases">
        <title>Single cell metagenomics reveals metabolic interactions within the superorganism composed of flagellate Streblomastix strix and complex community of Bacteroidetes bacteria on its surface.</title>
        <authorList>
            <person name="Treitli S.C."/>
            <person name="Kolisko M."/>
            <person name="Husnik F."/>
            <person name="Keeling P."/>
            <person name="Hampl V."/>
        </authorList>
    </citation>
    <scope>NUCLEOTIDE SEQUENCE</scope>
    <source>
        <strain evidence="5">STM</strain>
    </source>
</reference>
<evidence type="ECO:0000313" key="5">
    <source>
        <dbReference type="EMBL" id="KAA6336233.1"/>
    </source>
</evidence>
<sequence length="406" mass="46944">MNATVNVLCYKSKVLSNGEHPLMLCITKDRKRKYKSLGISVNPKFWDFEKERPKSNCPNRELILKIILEKENEYQKQILEFKSEEKDFTASTLLDAKTNKINYKTVSEFYTEHIKYLKSIEKIGTANVYNDSLNSLKRFTDNKLDIYFNEITLQWLNKYEQWLRNNKCKETSMSVFFRTLRSAFNKAIANKNAKAESYPFKEFKISKFDTTTEKRAIPKESNKQIMNVCLKSEGQYMQLGKDLYVFSYLCGGINFTDMANLKYANIVEGKVSYIRQKTGKKITIPISTEAISLVNSYLKEGVCSNDYIFPILDKNKHITEQQKYNRKHKVLGHIDRCLKVIAGKAGINTNLTTYVARHSYASVLKNSGVNIALISETLGHSDLKTTQIYLDSFDNSQIDEAMKYLI</sequence>
<name>A0A5J4RT90_9ZZZZ</name>
<dbReference type="EMBL" id="SNRY01000814">
    <property type="protein sequence ID" value="KAA6336233.1"/>
    <property type="molecule type" value="Genomic_DNA"/>
</dbReference>
<organism evidence="5">
    <name type="scientific">termite gut metagenome</name>
    <dbReference type="NCBI Taxonomy" id="433724"/>
    <lineage>
        <taxon>unclassified sequences</taxon>
        <taxon>metagenomes</taxon>
        <taxon>organismal metagenomes</taxon>
    </lineage>
</organism>
<keyword evidence="2" id="KW-0238">DNA-binding</keyword>
<evidence type="ECO:0000256" key="2">
    <source>
        <dbReference type="ARBA" id="ARBA00023125"/>
    </source>
</evidence>
<dbReference type="InterPro" id="IPR035386">
    <property type="entry name" value="Arm-DNA-bind_5"/>
</dbReference>
<accession>A0A5J4RT90</accession>
<dbReference type="GO" id="GO:0015074">
    <property type="term" value="P:DNA integration"/>
    <property type="evidence" value="ECO:0007669"/>
    <property type="project" value="InterPro"/>
</dbReference>
<dbReference type="PANTHER" id="PTHR30349:SF64">
    <property type="entry name" value="PROPHAGE INTEGRASE INTD-RELATED"/>
    <property type="match status" value="1"/>
</dbReference>
<dbReference type="InterPro" id="IPR002104">
    <property type="entry name" value="Integrase_catalytic"/>
</dbReference>
<gene>
    <name evidence="5" type="ORF">EZS27_015596</name>
</gene>
<dbReference type="InterPro" id="IPR025269">
    <property type="entry name" value="SAM-like_dom"/>
</dbReference>
<dbReference type="AlphaFoldDB" id="A0A5J4RT90"/>
<dbReference type="GO" id="GO:0003677">
    <property type="term" value="F:DNA binding"/>
    <property type="evidence" value="ECO:0007669"/>
    <property type="project" value="UniProtKB-KW"/>
</dbReference>
<keyword evidence="3" id="KW-0233">DNA recombination</keyword>
<dbReference type="Gene3D" id="1.10.443.10">
    <property type="entry name" value="Intergrase catalytic core"/>
    <property type="match status" value="1"/>
</dbReference>
<dbReference type="SUPFAM" id="SSF56349">
    <property type="entry name" value="DNA breaking-rejoining enzymes"/>
    <property type="match status" value="1"/>
</dbReference>
<evidence type="ECO:0000256" key="1">
    <source>
        <dbReference type="ARBA" id="ARBA00008857"/>
    </source>
</evidence>
<dbReference type="Gene3D" id="1.10.150.130">
    <property type="match status" value="1"/>
</dbReference>
<feature type="domain" description="Tyr recombinase" evidence="4">
    <location>
        <begin position="212"/>
        <end position="403"/>
    </location>
</feature>
<dbReference type="InterPro" id="IPR013762">
    <property type="entry name" value="Integrase-like_cat_sf"/>
</dbReference>
<dbReference type="PROSITE" id="PS51898">
    <property type="entry name" value="TYR_RECOMBINASE"/>
    <property type="match status" value="1"/>
</dbReference>
<dbReference type="InterPro" id="IPR050090">
    <property type="entry name" value="Tyrosine_recombinase_XerCD"/>
</dbReference>
<comment type="caution">
    <text evidence="5">The sequence shown here is derived from an EMBL/GenBank/DDBJ whole genome shotgun (WGS) entry which is preliminary data.</text>
</comment>